<dbReference type="SMART" id="SM01008">
    <property type="entry name" value="Ald_Xan_dh_C"/>
    <property type="match status" value="1"/>
</dbReference>
<feature type="domain" description="Aldehyde oxidase/xanthine dehydrogenase a/b hammerhead" evidence="3">
    <location>
        <begin position="26"/>
        <end position="146"/>
    </location>
</feature>
<dbReference type="GO" id="GO:0016491">
    <property type="term" value="F:oxidoreductase activity"/>
    <property type="evidence" value="ECO:0007669"/>
    <property type="project" value="UniProtKB-KW"/>
</dbReference>
<dbReference type="AlphaFoldDB" id="A0A1H8R417"/>
<dbReference type="InterPro" id="IPR036856">
    <property type="entry name" value="Ald_Oxase/Xan_DH_a/b_sf"/>
</dbReference>
<evidence type="ECO:0000256" key="1">
    <source>
        <dbReference type="ARBA" id="ARBA00022505"/>
    </source>
</evidence>
<keyword evidence="1" id="KW-0500">Molybdenum</keyword>
<dbReference type="Pfam" id="PF01315">
    <property type="entry name" value="Ald_Xan_dh_C"/>
    <property type="match status" value="1"/>
</dbReference>
<dbReference type="RefSeq" id="WP_092683058.1">
    <property type="nucleotide sequence ID" value="NZ_FODT01000003.1"/>
</dbReference>
<reference evidence="5" key="1">
    <citation type="submission" date="2016-10" db="EMBL/GenBank/DDBJ databases">
        <authorList>
            <person name="Varghese N."/>
            <person name="Submissions S."/>
        </authorList>
    </citation>
    <scope>NUCLEOTIDE SEQUENCE [LARGE SCALE GENOMIC DNA]</scope>
    <source>
        <strain evidence="5">DSM 123</strain>
    </source>
</reference>
<name>A0A1H8R417_9BRAD</name>
<dbReference type="OrthoDB" id="9758509at2"/>
<dbReference type="InterPro" id="IPR046867">
    <property type="entry name" value="AldOxase/xan_DH_MoCoBD2"/>
</dbReference>
<sequence length="776" mass="81336">MNILPGSMRFGAGQPVKRLEDQRLLTGHGLYLDDKPADGALWLVVLRSPHAHAKIVAIDSAAARAMPGVEAVLTGADLVADAVGTIPTLPIFKRPDGSPMTLPPRRLLAHEIVRFVGEPVAAVIASSQAAAQAAAEAVVVEYQELPAVTDPTAAIEPGAPVVYDTAPDNIVAAMSYGDAAKVDEAFAKAAHTVSLDIVSQRLIPSAMEPRATIAEIEKKTGRLILHVQSQTPATTRDTLADAILKRPKGSIQVLVGDIGGGFGQKTGLYPEDGLVAYAAVKLNRKVRWRGDRTDEFVGGTHGRDLTSTASIALDAKGRVLAYRVSSIGGTGAYLAGAGVIIPLVLGPFVQTGVYDLPLVHFDIKAVLTHTAPVGAYRGAGRPEAVYIIERLMDAAARQLGMDPRAIRKVNYIKPSQLPYTNAVGQVYDSGAFAHMMQRAAELSDWDGFKARKKEAAKKGLLYGRGVTSYIEWTGGRAHTEKVSLHATAEGRIVLHSGTQAMGQGLETTYTQMIAQALDIPMDQIDVVQGNTDLAQGFGSVGSRSLFVGGTAVAVSTVDMIAKAREKAANILEASVEDIEYSGGTLTIAGTDRKISLFEIAAKENGAKLSVDSTGEVDGPSWPNGAHICEVEVDPETGVSRVVRYTTVDDVGNAVNPMLVAGQIHGGVAQGVGQALYEGASYNDDGQLVTASYQDYCVPRADNLPTISVTLDPSAPCRTNPLGAKGCGESGAIGGPPCVVHGVLDALAPLGVTALNTPLTPEKVWRAIQEAKAAQAA</sequence>
<proteinExistence type="predicted"/>
<protein>
    <submittedName>
        <fullName evidence="4">Carbon-monoxide dehydrogenase large subunit</fullName>
    </submittedName>
</protein>
<gene>
    <name evidence="4" type="ORF">SAMN05444123_103468</name>
</gene>
<dbReference type="InterPro" id="IPR016208">
    <property type="entry name" value="Ald_Oxase/xanthine_DH-like"/>
</dbReference>
<dbReference type="PANTHER" id="PTHR11908">
    <property type="entry name" value="XANTHINE DEHYDROGENASE"/>
    <property type="match status" value="1"/>
</dbReference>
<dbReference type="Gene3D" id="3.30.365.10">
    <property type="entry name" value="Aldehyde oxidase/xanthine dehydrogenase, molybdopterin binding domain"/>
    <property type="match status" value="4"/>
</dbReference>
<dbReference type="SUPFAM" id="SSF54665">
    <property type="entry name" value="CO dehydrogenase molybdoprotein N-domain-like"/>
    <property type="match status" value="1"/>
</dbReference>
<dbReference type="SUPFAM" id="SSF56003">
    <property type="entry name" value="Molybdenum cofactor-binding domain"/>
    <property type="match status" value="1"/>
</dbReference>
<organism evidence="4 5">
    <name type="scientific">Rhodopseudomonas pseudopalustris</name>
    <dbReference type="NCBI Taxonomy" id="1513892"/>
    <lineage>
        <taxon>Bacteria</taxon>
        <taxon>Pseudomonadati</taxon>
        <taxon>Pseudomonadota</taxon>
        <taxon>Alphaproteobacteria</taxon>
        <taxon>Hyphomicrobiales</taxon>
        <taxon>Nitrobacteraceae</taxon>
        <taxon>Rhodopseudomonas</taxon>
    </lineage>
</organism>
<evidence type="ECO:0000256" key="2">
    <source>
        <dbReference type="ARBA" id="ARBA00023002"/>
    </source>
</evidence>
<accession>A0A1H8R417</accession>
<dbReference type="Pfam" id="PF02738">
    <property type="entry name" value="MoCoBD_1"/>
    <property type="match status" value="1"/>
</dbReference>
<dbReference type="GO" id="GO:0005506">
    <property type="term" value="F:iron ion binding"/>
    <property type="evidence" value="ECO:0007669"/>
    <property type="project" value="InterPro"/>
</dbReference>
<dbReference type="InterPro" id="IPR008274">
    <property type="entry name" value="AldOxase/xan_DH_MoCoBD1"/>
</dbReference>
<dbReference type="EMBL" id="FODT01000003">
    <property type="protein sequence ID" value="SEO60663.1"/>
    <property type="molecule type" value="Genomic_DNA"/>
</dbReference>
<dbReference type="InterPro" id="IPR037165">
    <property type="entry name" value="AldOxase/xan_DH_Mopterin-bd_sf"/>
</dbReference>
<evidence type="ECO:0000313" key="5">
    <source>
        <dbReference type="Proteomes" id="UP000199615"/>
    </source>
</evidence>
<evidence type="ECO:0000259" key="3">
    <source>
        <dbReference type="SMART" id="SM01008"/>
    </source>
</evidence>
<evidence type="ECO:0000313" key="4">
    <source>
        <dbReference type="EMBL" id="SEO60663.1"/>
    </source>
</evidence>
<dbReference type="InterPro" id="IPR000674">
    <property type="entry name" value="Ald_Oxase/Xan_DH_a/b"/>
</dbReference>
<dbReference type="Proteomes" id="UP000199615">
    <property type="component" value="Unassembled WGS sequence"/>
</dbReference>
<dbReference type="Pfam" id="PF20256">
    <property type="entry name" value="MoCoBD_2"/>
    <property type="match status" value="1"/>
</dbReference>
<keyword evidence="2" id="KW-0560">Oxidoreductase</keyword>
<keyword evidence="5" id="KW-1185">Reference proteome</keyword>
<dbReference type="Gene3D" id="3.90.1170.50">
    <property type="entry name" value="Aldehyde oxidase/xanthine dehydrogenase, a/b hammerhead"/>
    <property type="match status" value="1"/>
</dbReference>
<dbReference type="PANTHER" id="PTHR11908:SF132">
    <property type="entry name" value="ALDEHYDE OXIDASE 1-RELATED"/>
    <property type="match status" value="1"/>
</dbReference>